<proteinExistence type="inferred from homology"/>
<dbReference type="STRING" id="356829.BITS_1112"/>
<dbReference type="Pfam" id="PF12769">
    <property type="entry name" value="PNTB_4TM"/>
    <property type="match status" value="1"/>
</dbReference>
<comment type="function">
    <text evidence="1">The transhydrogenation between NADH and NADP is coupled to respiration and ATP hydrolysis and functions as a proton pump across the membrane.</text>
</comment>
<dbReference type="GO" id="GO:0008750">
    <property type="term" value="F:proton-translocating NAD(P)+ transhydrogenase activity"/>
    <property type="evidence" value="ECO:0007669"/>
    <property type="project" value="UniProtKB-EC"/>
</dbReference>
<organism evidence="18 19">
    <name type="scientific">Bifidobacterium tsurumiense</name>
    <dbReference type="NCBI Taxonomy" id="356829"/>
    <lineage>
        <taxon>Bacteria</taxon>
        <taxon>Bacillati</taxon>
        <taxon>Actinomycetota</taxon>
        <taxon>Actinomycetes</taxon>
        <taxon>Bifidobacteriales</taxon>
        <taxon>Bifidobacteriaceae</taxon>
        <taxon>Bifidobacterium</taxon>
    </lineage>
</organism>
<dbReference type="InterPro" id="IPR008143">
    <property type="entry name" value="Ala_DH/PNT_CS2"/>
</dbReference>
<evidence type="ECO:0000256" key="7">
    <source>
        <dbReference type="ARBA" id="ARBA00022692"/>
    </source>
</evidence>
<evidence type="ECO:0000259" key="16">
    <source>
        <dbReference type="SMART" id="SM01002"/>
    </source>
</evidence>
<evidence type="ECO:0000256" key="4">
    <source>
        <dbReference type="ARBA" id="ARBA00012943"/>
    </source>
</evidence>
<gene>
    <name evidence="18" type="ORF">BITS_1112</name>
</gene>
<dbReference type="SUPFAM" id="SSF51735">
    <property type="entry name" value="NAD(P)-binding Rossmann-fold domains"/>
    <property type="match status" value="1"/>
</dbReference>
<keyword evidence="9" id="KW-0521">NADP</keyword>
<evidence type="ECO:0000256" key="2">
    <source>
        <dbReference type="ARBA" id="ARBA00004429"/>
    </source>
</evidence>
<evidence type="ECO:0000256" key="1">
    <source>
        <dbReference type="ARBA" id="ARBA00003943"/>
    </source>
</evidence>
<accession>A0A087EDX0</accession>
<evidence type="ECO:0000256" key="10">
    <source>
        <dbReference type="ARBA" id="ARBA00022967"/>
    </source>
</evidence>
<evidence type="ECO:0000256" key="14">
    <source>
        <dbReference type="ARBA" id="ARBA00048202"/>
    </source>
</evidence>
<feature type="transmembrane region" description="Helical" evidence="15">
    <location>
        <begin position="382"/>
        <end position="401"/>
    </location>
</feature>
<keyword evidence="19" id="KW-1185">Reference proteome</keyword>
<dbReference type="InterPro" id="IPR026255">
    <property type="entry name" value="NADP_transhyd_a"/>
</dbReference>
<dbReference type="GO" id="GO:0005886">
    <property type="term" value="C:plasma membrane"/>
    <property type="evidence" value="ECO:0007669"/>
    <property type="project" value="UniProtKB-SubCell"/>
</dbReference>
<feature type="transmembrane region" description="Helical" evidence="15">
    <location>
        <begin position="413"/>
        <end position="431"/>
    </location>
</feature>
<comment type="catalytic activity">
    <reaction evidence="14">
        <text>NAD(+) + NADPH + H(+)(in) = NADH + NADP(+) + H(+)(out)</text>
        <dbReference type="Rhea" id="RHEA:47992"/>
        <dbReference type="ChEBI" id="CHEBI:15378"/>
        <dbReference type="ChEBI" id="CHEBI:57540"/>
        <dbReference type="ChEBI" id="CHEBI:57783"/>
        <dbReference type="ChEBI" id="CHEBI:57945"/>
        <dbReference type="ChEBI" id="CHEBI:58349"/>
        <dbReference type="EC" id="7.1.1.1"/>
    </reaction>
</comment>
<evidence type="ECO:0000256" key="15">
    <source>
        <dbReference type="SAM" id="Phobius"/>
    </source>
</evidence>
<evidence type="ECO:0000256" key="12">
    <source>
        <dbReference type="ARBA" id="ARBA00023027"/>
    </source>
</evidence>
<feature type="domain" description="Alanine dehydrogenase/pyridine nucleotide transhydrogenase NAD(H)-binding" evidence="16">
    <location>
        <begin position="156"/>
        <end position="322"/>
    </location>
</feature>
<dbReference type="CDD" id="cd05304">
    <property type="entry name" value="Rubrum_tdh"/>
    <property type="match status" value="1"/>
</dbReference>
<keyword evidence="18" id="KW-0560">Oxidoreductase</keyword>
<evidence type="ECO:0000256" key="11">
    <source>
        <dbReference type="ARBA" id="ARBA00022989"/>
    </source>
</evidence>
<dbReference type="AlphaFoldDB" id="A0A087EDX0"/>
<feature type="transmembrane region" description="Helical" evidence="15">
    <location>
        <begin position="437"/>
        <end position="459"/>
    </location>
</feature>
<dbReference type="Pfam" id="PF01262">
    <property type="entry name" value="AlaDh_PNT_C"/>
    <property type="match status" value="1"/>
</dbReference>
<evidence type="ECO:0000256" key="5">
    <source>
        <dbReference type="ARBA" id="ARBA00022475"/>
    </source>
</evidence>
<dbReference type="GO" id="GO:0016491">
    <property type="term" value="F:oxidoreductase activity"/>
    <property type="evidence" value="ECO:0007669"/>
    <property type="project" value="UniProtKB-KW"/>
</dbReference>
<feature type="domain" description="Alanine dehydrogenase/pyridine nucleotide transhydrogenase N-terminal" evidence="17">
    <location>
        <begin position="12"/>
        <end position="147"/>
    </location>
</feature>
<dbReference type="PIRSF" id="PIRSF000203">
    <property type="entry name" value="NADP_transhydrogenase_alpha"/>
    <property type="match status" value="1"/>
</dbReference>
<evidence type="ECO:0000256" key="13">
    <source>
        <dbReference type="ARBA" id="ARBA00023136"/>
    </source>
</evidence>
<sequence length="485" mass="50500">MAAIPEATVTFGVLNETSEYESRVALTPDIVTRLRKAGVSCLIEYGAGLPSHYVDDDYIKAGAQVLAADEIIAQADVMGFVDRPSNELVSRMRQGTWIVGMLDSFNDDSYIAQLAQARMVGIAIERLPRQLSSAQSMDEMTSQNSVMGYKAALVAANAYGSFFPMMTTAAGTVRPAKVLILGAGIAGLQAIGTAKRLGAVVTAYDVRPASKDEVESLGAKFLDLGLDFSKGQGEGGYARQLTAEEQAAQQAAVDKKAADFDVVITTAKVPGRKPPCLLTAAGVSGMHRGAVIVDCAASDLGGNVEGSVVGTTQTEGGVTLIGAPYLASEVANTASNLLARNVADIVSHFVRDGKLSMDLDDELDNALVVADAQRGASSMNTLVVAITLFVLALLIGVEVIGKVPATLHTPLMSGANSIHGIVIVGVVIVAAHADSPLAYVFIFLAAVLGTMNVVGGYVVTDRMLEMFKSSKPSKAGADQDKEGAK</sequence>
<dbReference type="PANTHER" id="PTHR10160:SF19">
    <property type="entry name" value="PROTON-TRANSLOCATING NAD(P)(+) TRANSHYDROGENASE"/>
    <property type="match status" value="1"/>
</dbReference>
<comment type="caution">
    <text evidence="18">The sequence shown here is derived from an EMBL/GenBank/DDBJ whole genome shotgun (WGS) entry which is preliminary data.</text>
</comment>
<dbReference type="GO" id="GO:0050661">
    <property type="term" value="F:NADP binding"/>
    <property type="evidence" value="ECO:0007669"/>
    <property type="project" value="TreeGrafter"/>
</dbReference>
<keyword evidence="7 15" id="KW-0812">Transmembrane</keyword>
<comment type="subcellular location">
    <subcellularLocation>
        <location evidence="2">Cell inner membrane</location>
        <topology evidence="2">Multi-pass membrane protein</topology>
    </subcellularLocation>
</comment>
<dbReference type="EC" id="7.1.1.1" evidence="4"/>
<dbReference type="eggNOG" id="COG3288">
    <property type="taxonomic scope" value="Bacteria"/>
</dbReference>
<dbReference type="InterPro" id="IPR007698">
    <property type="entry name" value="AlaDH/PNT_NAD(H)-bd"/>
</dbReference>
<dbReference type="SMART" id="SM01002">
    <property type="entry name" value="AlaDh_PNT_C"/>
    <property type="match status" value="1"/>
</dbReference>
<dbReference type="EMBL" id="JGZU01000011">
    <property type="protein sequence ID" value="KFJ05971.1"/>
    <property type="molecule type" value="Genomic_DNA"/>
</dbReference>
<name>A0A087EDX0_9BIFI</name>
<keyword evidence="5" id="KW-1003">Cell membrane</keyword>
<dbReference type="InterPro" id="IPR036291">
    <property type="entry name" value="NAD(P)-bd_dom_sf"/>
</dbReference>
<dbReference type="PANTHER" id="PTHR10160">
    <property type="entry name" value="NAD(P) TRANSHYDROGENASE"/>
    <property type="match status" value="1"/>
</dbReference>
<keyword evidence="8" id="KW-0547">Nucleotide-binding</keyword>
<evidence type="ECO:0000256" key="8">
    <source>
        <dbReference type="ARBA" id="ARBA00022741"/>
    </source>
</evidence>
<dbReference type="Gene3D" id="3.40.50.720">
    <property type="entry name" value="NAD(P)-binding Rossmann-like Domain"/>
    <property type="match status" value="2"/>
</dbReference>
<evidence type="ECO:0000313" key="18">
    <source>
        <dbReference type="EMBL" id="KFJ05971.1"/>
    </source>
</evidence>
<evidence type="ECO:0000256" key="3">
    <source>
        <dbReference type="ARBA" id="ARBA00005689"/>
    </source>
</evidence>
<keyword evidence="13 15" id="KW-0472">Membrane</keyword>
<dbReference type="SUPFAM" id="SSF52283">
    <property type="entry name" value="Formate/glycerate dehydrogenase catalytic domain-like"/>
    <property type="match status" value="1"/>
</dbReference>
<keyword evidence="10" id="KW-1278">Translocase</keyword>
<evidence type="ECO:0000259" key="17">
    <source>
        <dbReference type="SMART" id="SM01003"/>
    </source>
</evidence>
<keyword evidence="6" id="KW-0997">Cell inner membrane</keyword>
<dbReference type="Proteomes" id="UP000029080">
    <property type="component" value="Unassembled WGS sequence"/>
</dbReference>
<dbReference type="OrthoDB" id="9804592at2"/>
<dbReference type="GO" id="GO:0006740">
    <property type="term" value="P:NADPH regeneration"/>
    <property type="evidence" value="ECO:0007669"/>
    <property type="project" value="TreeGrafter"/>
</dbReference>
<keyword evidence="11 15" id="KW-1133">Transmembrane helix</keyword>
<evidence type="ECO:0000256" key="6">
    <source>
        <dbReference type="ARBA" id="ARBA00022519"/>
    </source>
</evidence>
<dbReference type="Pfam" id="PF05222">
    <property type="entry name" value="AlaDh_PNT_N"/>
    <property type="match status" value="1"/>
</dbReference>
<evidence type="ECO:0000313" key="19">
    <source>
        <dbReference type="Proteomes" id="UP000029080"/>
    </source>
</evidence>
<dbReference type="InterPro" id="IPR007886">
    <property type="entry name" value="AlaDH/PNT_N"/>
</dbReference>
<evidence type="ECO:0000256" key="9">
    <source>
        <dbReference type="ARBA" id="ARBA00022857"/>
    </source>
</evidence>
<dbReference type="SMART" id="SM01003">
    <property type="entry name" value="AlaDh_PNT_N"/>
    <property type="match status" value="1"/>
</dbReference>
<keyword evidence="12" id="KW-0520">NAD</keyword>
<comment type="similarity">
    <text evidence="3">Belongs to the AlaDH/PNT family.</text>
</comment>
<dbReference type="InterPro" id="IPR024605">
    <property type="entry name" value="NADP_transhyd_a_C"/>
</dbReference>
<protein>
    <recommendedName>
        <fullName evidence="4">proton-translocating NAD(P)(+) transhydrogenase</fullName>
        <ecNumber evidence="4">7.1.1.1</ecNumber>
    </recommendedName>
</protein>
<reference evidence="18 19" key="1">
    <citation type="submission" date="2014-03" db="EMBL/GenBank/DDBJ databases">
        <title>Genomics of Bifidobacteria.</title>
        <authorList>
            <person name="Ventura M."/>
            <person name="Milani C."/>
            <person name="Lugli G.A."/>
        </authorList>
    </citation>
    <scope>NUCLEOTIDE SEQUENCE [LARGE SCALE GENOMIC DNA]</scope>
    <source>
        <strain evidence="18 19">JCM 13495</strain>
    </source>
</reference>
<dbReference type="PROSITE" id="PS00837">
    <property type="entry name" value="ALADH_PNT_2"/>
    <property type="match status" value="1"/>
</dbReference>